<dbReference type="KEGG" id="bmic:BmR1_04g09911"/>
<reference evidence="2 3" key="1">
    <citation type="journal article" date="2012" name="Nucleic Acids Res.">
        <title>Sequencing of the smallest Apicomplexan genome from the human pathogen Babesia microti.</title>
        <authorList>
            <person name="Cornillot E."/>
            <person name="Hadj-Kaddour K."/>
            <person name="Dassouli A."/>
            <person name="Noel B."/>
            <person name="Ranwez V."/>
            <person name="Vacherie B."/>
            <person name="Augagneur Y."/>
            <person name="Bres V."/>
            <person name="Duclos A."/>
            <person name="Randazzo S."/>
            <person name="Carcy B."/>
            <person name="Debierre-Grockiego F."/>
            <person name="Delbecq S."/>
            <person name="Moubri-Menage K."/>
            <person name="Shams-Eldin H."/>
            <person name="Usmani-Brown S."/>
            <person name="Bringaud F."/>
            <person name="Wincker P."/>
            <person name="Vivares C.P."/>
            <person name="Schwarz R.T."/>
            <person name="Schetters T.P."/>
            <person name="Krause P.J."/>
            <person name="Gorenflot A."/>
            <person name="Berry V."/>
            <person name="Barbe V."/>
            <person name="Ben Mamoun C."/>
        </authorList>
    </citation>
    <scope>NUCLEOTIDE SEQUENCE [LARGE SCALE GENOMIC DNA]</scope>
    <source>
        <strain evidence="2 3">RI</strain>
    </source>
</reference>
<protein>
    <submittedName>
        <fullName evidence="2">Uncharacterized protein</fullName>
    </submittedName>
</protein>
<dbReference type="EMBL" id="LN871599">
    <property type="protein sequence ID" value="SIO73931.1"/>
    <property type="molecule type" value="Genomic_DNA"/>
</dbReference>
<proteinExistence type="predicted"/>
<dbReference type="Proteomes" id="UP000002899">
    <property type="component" value="Chromosome IV"/>
</dbReference>
<evidence type="ECO:0000313" key="3">
    <source>
        <dbReference type="Proteomes" id="UP000002899"/>
    </source>
</evidence>
<dbReference type="RefSeq" id="XP_021337977.1">
    <property type="nucleotide sequence ID" value="XM_021482830.1"/>
</dbReference>
<keyword evidence="1" id="KW-0472">Membrane</keyword>
<dbReference type="VEuPathDB" id="PiroplasmaDB:BmR1_04g09911"/>
<dbReference type="AlphaFoldDB" id="A0A1N6LYI6"/>
<reference evidence="2 3" key="3">
    <citation type="journal article" date="2016" name="Sci. Rep.">
        <title>Genome-wide diversity and gene expression profiling of Babesia microti isolates identify polymorphic genes that mediate host-pathogen interactions.</title>
        <authorList>
            <person name="Silva J.C."/>
            <person name="Cornillot E."/>
            <person name="McCracken C."/>
            <person name="Usmani-Brown S."/>
            <person name="Dwivedi A."/>
            <person name="Ifeonu O.O."/>
            <person name="Crabtree J."/>
            <person name="Gotia H.T."/>
            <person name="Virji A.Z."/>
            <person name="Reynes C."/>
            <person name="Colinge J."/>
            <person name="Kumar V."/>
            <person name="Lawres L."/>
            <person name="Pazzi J.E."/>
            <person name="Pablo J.V."/>
            <person name="Hung C."/>
            <person name="Brancato J."/>
            <person name="Kumari P."/>
            <person name="Orvis J."/>
            <person name="Tretina K."/>
            <person name="Chibucos M."/>
            <person name="Ott S."/>
            <person name="Sadzewicz L."/>
            <person name="Sengamalay N."/>
            <person name="Shetty A.C."/>
            <person name="Su Q."/>
            <person name="Tallon L."/>
            <person name="Fraser C.M."/>
            <person name="Frutos R."/>
            <person name="Molina D.M."/>
            <person name="Krause P.J."/>
            <person name="Ben Mamoun C."/>
        </authorList>
    </citation>
    <scope>NUCLEOTIDE SEQUENCE [LARGE SCALE GENOMIC DNA]</scope>
    <source>
        <strain evidence="2 3">RI</strain>
    </source>
</reference>
<reference evidence="2 3" key="2">
    <citation type="journal article" date="2013" name="PLoS ONE">
        <title>Whole genome mapping and re-organization of the nuclear and mitochondrial genomes of Babesia microti isolates.</title>
        <authorList>
            <person name="Cornillot E."/>
            <person name="Dassouli A."/>
            <person name="Garg A."/>
            <person name="Pachikara N."/>
            <person name="Randazzo S."/>
            <person name="Depoix D."/>
            <person name="Carcy B."/>
            <person name="Delbecq S."/>
            <person name="Frutos R."/>
            <person name="Silva J.C."/>
            <person name="Sutton R."/>
            <person name="Krause P.J."/>
            <person name="Mamoun C.B."/>
        </authorList>
    </citation>
    <scope>NUCLEOTIDE SEQUENCE [LARGE SCALE GENOMIC DNA]</scope>
    <source>
        <strain evidence="2 3">RI</strain>
    </source>
</reference>
<evidence type="ECO:0000256" key="1">
    <source>
        <dbReference type="SAM" id="Phobius"/>
    </source>
</evidence>
<dbReference type="GeneID" id="33043803"/>
<sequence>MIVDLGLHLLFCGIRNSSNKLPVSMDNLYCMLAVLSIIAVRISARFSYKKCMEKSQPKPW</sequence>
<accession>A0A1N6LYI6</accession>
<evidence type="ECO:0000313" key="2">
    <source>
        <dbReference type="EMBL" id="SIO73931.1"/>
    </source>
</evidence>
<organism evidence="2 3">
    <name type="scientific">Babesia microti (strain RI)</name>
    <dbReference type="NCBI Taxonomy" id="1133968"/>
    <lineage>
        <taxon>Eukaryota</taxon>
        <taxon>Sar</taxon>
        <taxon>Alveolata</taxon>
        <taxon>Apicomplexa</taxon>
        <taxon>Aconoidasida</taxon>
        <taxon>Piroplasmida</taxon>
        <taxon>Babesiidae</taxon>
        <taxon>Babesia</taxon>
    </lineage>
</organism>
<name>A0A1N6LYI6_BABMR</name>
<feature type="transmembrane region" description="Helical" evidence="1">
    <location>
        <begin position="28"/>
        <end position="48"/>
    </location>
</feature>
<keyword evidence="3" id="KW-1185">Reference proteome</keyword>
<keyword evidence="1" id="KW-0812">Transmembrane</keyword>
<keyword evidence="1" id="KW-1133">Transmembrane helix</keyword>